<evidence type="ECO:0000256" key="8">
    <source>
        <dbReference type="PROSITE-ProRule" id="PRU01240"/>
    </source>
</evidence>
<evidence type="ECO:0000256" key="7">
    <source>
        <dbReference type="ARBA" id="ARBA00023145"/>
    </source>
</evidence>
<keyword evidence="11" id="KW-1185">Reference proteome</keyword>
<dbReference type="SUPFAM" id="SSF52743">
    <property type="entry name" value="Subtilisin-like"/>
    <property type="match status" value="1"/>
</dbReference>
<accession>A0ABW1ZBF7</accession>
<dbReference type="PROSITE" id="PS51695">
    <property type="entry name" value="SEDOLISIN"/>
    <property type="match status" value="1"/>
</dbReference>
<proteinExistence type="inferred from homology"/>
<dbReference type="InterPro" id="IPR036852">
    <property type="entry name" value="Peptidase_S8/S53_dom_sf"/>
</dbReference>
<dbReference type="Gene3D" id="2.60.40.10">
    <property type="entry name" value="Immunoglobulins"/>
    <property type="match status" value="2"/>
</dbReference>
<evidence type="ECO:0000256" key="4">
    <source>
        <dbReference type="ARBA" id="ARBA00022801"/>
    </source>
</evidence>
<dbReference type="PANTHER" id="PTHR14218">
    <property type="entry name" value="PROTEASE S8 TRIPEPTIDYL PEPTIDASE I CLN2"/>
    <property type="match status" value="1"/>
</dbReference>
<dbReference type="CDD" id="cd04056">
    <property type="entry name" value="Peptidases_S53"/>
    <property type="match status" value="1"/>
</dbReference>
<keyword evidence="6" id="KW-0106">Calcium</keyword>
<organism evidence="10 11">
    <name type="scientific">Granulicella cerasi</name>
    <dbReference type="NCBI Taxonomy" id="741063"/>
    <lineage>
        <taxon>Bacteria</taxon>
        <taxon>Pseudomonadati</taxon>
        <taxon>Acidobacteriota</taxon>
        <taxon>Terriglobia</taxon>
        <taxon>Terriglobales</taxon>
        <taxon>Acidobacteriaceae</taxon>
        <taxon>Granulicella</taxon>
    </lineage>
</organism>
<gene>
    <name evidence="10" type="ORF">ACFQBQ_13170</name>
</gene>
<reference evidence="11" key="1">
    <citation type="journal article" date="2019" name="Int. J. Syst. Evol. Microbiol.">
        <title>The Global Catalogue of Microorganisms (GCM) 10K type strain sequencing project: providing services to taxonomists for standard genome sequencing and annotation.</title>
        <authorList>
            <consortium name="The Broad Institute Genomics Platform"/>
            <consortium name="The Broad Institute Genome Sequencing Center for Infectious Disease"/>
            <person name="Wu L."/>
            <person name="Ma J."/>
        </authorList>
    </citation>
    <scope>NUCLEOTIDE SEQUENCE [LARGE SCALE GENOMIC DNA]</scope>
    <source>
        <strain evidence="11">CGMCC 1.16026</strain>
    </source>
</reference>
<evidence type="ECO:0000256" key="3">
    <source>
        <dbReference type="ARBA" id="ARBA00022723"/>
    </source>
</evidence>
<evidence type="ECO:0000256" key="1">
    <source>
        <dbReference type="ARBA" id="ARBA00001913"/>
    </source>
</evidence>
<comment type="caution">
    <text evidence="10">The sequence shown here is derived from an EMBL/GenBank/DDBJ whole genome shotgun (WGS) entry which is preliminary data.</text>
</comment>
<evidence type="ECO:0000256" key="5">
    <source>
        <dbReference type="ARBA" id="ARBA00022825"/>
    </source>
</evidence>
<evidence type="ECO:0000313" key="10">
    <source>
        <dbReference type="EMBL" id="MFC6646521.1"/>
    </source>
</evidence>
<evidence type="ECO:0000259" key="9">
    <source>
        <dbReference type="PROSITE" id="PS51695"/>
    </source>
</evidence>
<dbReference type="EMBL" id="JBHSWI010000001">
    <property type="protein sequence ID" value="MFC6646521.1"/>
    <property type="molecule type" value="Genomic_DNA"/>
</dbReference>
<dbReference type="InterPro" id="IPR030400">
    <property type="entry name" value="Sedolisin_dom"/>
</dbReference>
<dbReference type="RefSeq" id="WP_263370181.1">
    <property type="nucleotide sequence ID" value="NZ_JAGSYD010000001.1"/>
</dbReference>
<comment type="similarity">
    <text evidence="8">Belongs to the peptidase S8 family.</text>
</comment>
<dbReference type="InterPro" id="IPR015366">
    <property type="entry name" value="S53_propep"/>
</dbReference>
<keyword evidence="3" id="KW-0479">Metal-binding</keyword>
<comment type="caution">
    <text evidence="8">Lacks conserved residue(s) required for the propagation of feature annotation.</text>
</comment>
<evidence type="ECO:0000313" key="11">
    <source>
        <dbReference type="Proteomes" id="UP001596391"/>
    </source>
</evidence>
<comment type="cofactor">
    <cofactor evidence="1">
        <name>Ca(2+)</name>
        <dbReference type="ChEBI" id="CHEBI:29108"/>
    </cofactor>
</comment>
<dbReference type="SUPFAM" id="SSF54897">
    <property type="entry name" value="Protease propeptides/inhibitors"/>
    <property type="match status" value="1"/>
</dbReference>
<dbReference type="SMART" id="SM00944">
    <property type="entry name" value="Pro-kuma_activ"/>
    <property type="match status" value="1"/>
</dbReference>
<name>A0ABW1ZBF7_9BACT</name>
<evidence type="ECO:0000256" key="2">
    <source>
        <dbReference type="ARBA" id="ARBA00022670"/>
    </source>
</evidence>
<dbReference type="PROSITE" id="PS00138">
    <property type="entry name" value="SUBTILASE_SER"/>
    <property type="match status" value="1"/>
</dbReference>
<dbReference type="Gene3D" id="3.40.50.200">
    <property type="entry name" value="Peptidase S8/S53 domain"/>
    <property type="match status" value="1"/>
</dbReference>
<dbReference type="Pfam" id="PF16640">
    <property type="entry name" value="Big_3_5"/>
    <property type="match status" value="3"/>
</dbReference>
<evidence type="ECO:0000256" key="6">
    <source>
        <dbReference type="ARBA" id="ARBA00022837"/>
    </source>
</evidence>
<sequence length="1160" mass="117562">MIDASNRASLKGSLHPLATHAADRGIAPDSLELGRTILLLQRSAAQQKALDQLAQDQQNPQSPRYHKWITPEQFGVQYGVATQDIDAVDKWLQSFGLQVEPTMPGHNIVAFTGTHAQLKAAFNTELHRYDVNGTQYYANATRPSIPAALAPVIAGFASLNNFPKPGQHTKTQSLHHAGGAWSPQAGTHAAFSRYQPNDTTSLGGQNFYALAPYDLATIYNLRPLWDAGIDGTGQSIAIIGDADIDTADVDYFRKAFGLPATKLNVIHYGPDPGGGDGSGVEEASLDVEWAGAVAKNATIDLVISPNTATSAGIDSAAIYVIENNLTSILNASFGECEIGLGTAGNEFYSEIWEQAAAQGITVTVAAGDSGSATCDQGSSAAFNGLTVSGIASTPYNVAVGGTDLYGTYLDPSRYWTTSNDPTTLQSARSYVPELPWNNSCGSPQVLAYMQSLGATDTTTEALCNDYNVQGVLTTAGGSGGVSSCASADPNTGQCLGGYAKPAWQSQLQGVPADGARDLPDISLMSGSGSWGSLYLFCASLGGGSCDVNSNISGAGGTSFASPIFAGLMALVQQKTSSAQGNPNYILYKLAQTQLAGGNASACATSNLLTGNSCVFYDITAGTNAVPCFSGTLDCTLSNSADLYGVLPGYAANAGYDLATGIGSINFTNMVNAWQSAASSFTASSTALTSTNTTINYGSPLSLNVAVGAVSPATGTPTGDISVVSNSSVLNSNAIAGETLVNGASSITATLLPGGTYQLSAHYTGDMTFAPSESAPLTVHIMPYPITNLALDASTASIVPNQNVTLSITVPGLSGGVTPTGTVTFTNATSNAVLGTATLSSVAGATNATGYLTVSSSQLQPGANSLTATFSGDLDYSRVTTAATTVVLGNPFAASINPSALTLSANTAGTATVTLTPLGSLALNPANISLKCPATLPAGLNCVFSTPVAGANGTVLSTLSLQTASPLITIHPLSAKAVPTHNANWLLHGSVLSMAGLMLFGVRRRRLSLSVATAILLSSAAFLVGCSNNSNSQNSPTAPLSATVTTLSASSATAALKSPITFTASVAPASGSGSPSGAVTFTSASGTVGTAAVNAGTASLTLSSLPAGTQSLTATYSGDAVFASSTSAARAVDITFATTLTITASDTYGDTTTANLDLNVN</sequence>
<dbReference type="InterPro" id="IPR023828">
    <property type="entry name" value="Peptidase_S8_Ser-AS"/>
</dbReference>
<protein>
    <submittedName>
        <fullName evidence="10">Ig-like domain repeat protein</fullName>
    </submittedName>
</protein>
<keyword evidence="5" id="KW-0720">Serine protease</keyword>
<dbReference type="Pfam" id="PF09286">
    <property type="entry name" value="Pro-kuma_activ"/>
    <property type="match status" value="1"/>
</dbReference>
<dbReference type="InterPro" id="IPR032109">
    <property type="entry name" value="Big_3_5"/>
</dbReference>
<dbReference type="Proteomes" id="UP001596391">
    <property type="component" value="Unassembled WGS sequence"/>
</dbReference>
<dbReference type="PANTHER" id="PTHR14218:SF15">
    <property type="entry name" value="TRIPEPTIDYL-PEPTIDASE 1"/>
    <property type="match status" value="1"/>
</dbReference>
<dbReference type="InterPro" id="IPR013783">
    <property type="entry name" value="Ig-like_fold"/>
</dbReference>
<keyword evidence="2" id="KW-0645">Protease</keyword>
<keyword evidence="4" id="KW-0378">Hydrolase</keyword>
<keyword evidence="7" id="KW-0865">Zymogen</keyword>
<dbReference type="PROSITE" id="PS51892">
    <property type="entry name" value="SUBTILASE"/>
    <property type="match status" value="1"/>
</dbReference>
<dbReference type="CDD" id="cd11377">
    <property type="entry name" value="Pro-peptidase_S53"/>
    <property type="match status" value="1"/>
</dbReference>
<feature type="domain" description="Peptidase S53" evidence="9">
    <location>
        <begin position="209"/>
        <end position="676"/>
    </location>
</feature>
<dbReference type="InterPro" id="IPR050819">
    <property type="entry name" value="Tripeptidyl-peptidase_I"/>
</dbReference>